<dbReference type="Proteomes" id="UP000789405">
    <property type="component" value="Unassembled WGS sequence"/>
</dbReference>
<feature type="transmembrane region" description="Helical" evidence="1">
    <location>
        <begin position="57"/>
        <end position="77"/>
    </location>
</feature>
<accession>A0A9N9BDA6</accession>
<sequence length="101" mass="11740">VVVVGRFRTLWNIICGFTWFLVVVVSGRFRTLLVGLRGFWNIFTWFLVVVMGGFRTLLNIIGGFSLFLVDLGCRFWYRRFIGGKPQKLAGQRFWWKEGEGG</sequence>
<comment type="caution">
    <text evidence="2">The sequence shown here is derived from an EMBL/GenBank/DDBJ whole genome shotgun (WGS) entry which is preliminary data.</text>
</comment>
<evidence type="ECO:0000256" key="1">
    <source>
        <dbReference type="SAM" id="Phobius"/>
    </source>
</evidence>
<dbReference type="EMBL" id="CAJVPY010002477">
    <property type="protein sequence ID" value="CAG8561835.1"/>
    <property type="molecule type" value="Genomic_DNA"/>
</dbReference>
<name>A0A9N9BDA6_9GLOM</name>
<keyword evidence="1" id="KW-0812">Transmembrane</keyword>
<proteinExistence type="predicted"/>
<evidence type="ECO:0000313" key="3">
    <source>
        <dbReference type="Proteomes" id="UP000789405"/>
    </source>
</evidence>
<gene>
    <name evidence="2" type="ORF">DERYTH_LOCUS5776</name>
</gene>
<evidence type="ECO:0000313" key="2">
    <source>
        <dbReference type="EMBL" id="CAG8561835.1"/>
    </source>
</evidence>
<dbReference type="AlphaFoldDB" id="A0A9N9BDA6"/>
<feature type="transmembrane region" description="Helical" evidence="1">
    <location>
        <begin position="6"/>
        <end position="25"/>
    </location>
</feature>
<keyword evidence="3" id="KW-1185">Reference proteome</keyword>
<protein>
    <submittedName>
        <fullName evidence="2">10648_t:CDS:1</fullName>
    </submittedName>
</protein>
<organism evidence="2 3">
    <name type="scientific">Dentiscutata erythropus</name>
    <dbReference type="NCBI Taxonomy" id="1348616"/>
    <lineage>
        <taxon>Eukaryota</taxon>
        <taxon>Fungi</taxon>
        <taxon>Fungi incertae sedis</taxon>
        <taxon>Mucoromycota</taxon>
        <taxon>Glomeromycotina</taxon>
        <taxon>Glomeromycetes</taxon>
        <taxon>Diversisporales</taxon>
        <taxon>Gigasporaceae</taxon>
        <taxon>Dentiscutata</taxon>
    </lineage>
</organism>
<reference evidence="2" key="1">
    <citation type="submission" date="2021-06" db="EMBL/GenBank/DDBJ databases">
        <authorList>
            <person name="Kallberg Y."/>
            <person name="Tangrot J."/>
            <person name="Rosling A."/>
        </authorList>
    </citation>
    <scope>NUCLEOTIDE SEQUENCE</scope>
    <source>
        <strain evidence="2">MA453B</strain>
    </source>
</reference>
<keyword evidence="1" id="KW-0472">Membrane</keyword>
<feature type="non-terminal residue" evidence="2">
    <location>
        <position position="101"/>
    </location>
</feature>
<keyword evidence="1" id="KW-1133">Transmembrane helix</keyword>